<dbReference type="EMBL" id="AAYH02000044">
    <property type="protein sequence ID" value="EDO54029.1"/>
    <property type="molecule type" value="Genomic_DNA"/>
</dbReference>
<keyword evidence="2" id="KW-1185">Reference proteome</keyword>
<comment type="caution">
    <text evidence="1">The sequence shown here is derived from an EMBL/GenBank/DDBJ whole genome shotgun (WGS) entry which is preliminary data.</text>
</comment>
<reference evidence="1" key="2">
    <citation type="submission" date="2013-11" db="EMBL/GenBank/DDBJ databases">
        <title>Draft genome sequence of Bacteroides uniformis (ATCC 8492).</title>
        <authorList>
            <person name="Sudarsanam P."/>
            <person name="Ley R."/>
            <person name="Guruge J."/>
            <person name="Turnbaugh P.J."/>
            <person name="Mahowald M."/>
            <person name="Liep D."/>
            <person name="Gordon J."/>
        </authorList>
    </citation>
    <scope>NUCLEOTIDE SEQUENCE</scope>
    <source>
        <strain evidence="1">ATCC 8492</strain>
    </source>
</reference>
<gene>
    <name evidence="1" type="ORF">BACUNI_02650</name>
</gene>
<organism evidence="1 2">
    <name type="scientific">Bacteroides uniformis (strain ATCC 8492 / DSM 6597 / CCUG 4942 / CIP 103695 / JCM 5828 / KCTC 5204 / NCTC 13054 / VPI 0061)</name>
    <dbReference type="NCBI Taxonomy" id="411479"/>
    <lineage>
        <taxon>Bacteria</taxon>
        <taxon>Pseudomonadati</taxon>
        <taxon>Bacteroidota</taxon>
        <taxon>Bacteroidia</taxon>
        <taxon>Bacteroidales</taxon>
        <taxon>Bacteroidaceae</taxon>
        <taxon>Bacteroides</taxon>
    </lineage>
</organism>
<protein>
    <submittedName>
        <fullName evidence="1">Uncharacterized protein</fullName>
    </submittedName>
</protein>
<name>A0ABC9NB67_BACUC</name>
<evidence type="ECO:0000313" key="2">
    <source>
        <dbReference type="Proteomes" id="UP000004110"/>
    </source>
</evidence>
<evidence type="ECO:0000313" key="1">
    <source>
        <dbReference type="EMBL" id="EDO54029.1"/>
    </source>
</evidence>
<proteinExistence type="predicted"/>
<sequence length="42" mass="5221">MFFCFFVLLMQIVLLDYWRKTVSSRRNSPCRDGFCYKMNFRT</sequence>
<accession>A0ABC9NB67</accession>
<reference evidence="1" key="1">
    <citation type="submission" date="2007-06" db="EMBL/GenBank/DDBJ databases">
        <authorList>
            <person name="Fulton L."/>
            <person name="Clifton S."/>
            <person name="Fulton B."/>
            <person name="Xu J."/>
            <person name="Minx P."/>
            <person name="Pepin K.H."/>
            <person name="Johnson M."/>
            <person name="Thiruvilangam P."/>
            <person name="Bhonagiri V."/>
            <person name="Nash W.E."/>
            <person name="Mardis E.R."/>
            <person name="Wilson R.K."/>
        </authorList>
    </citation>
    <scope>NUCLEOTIDE SEQUENCE [LARGE SCALE GENOMIC DNA]</scope>
    <source>
        <strain evidence="1">ATCC 8492</strain>
    </source>
</reference>
<dbReference type="Proteomes" id="UP000004110">
    <property type="component" value="Unassembled WGS sequence"/>
</dbReference>
<dbReference type="AlphaFoldDB" id="A0ABC9NB67"/>